<feature type="region of interest" description="Disordered" evidence="1">
    <location>
        <begin position="138"/>
        <end position="185"/>
    </location>
</feature>
<gene>
    <name evidence="2" type="ORF">A4X13_0g7857</name>
</gene>
<reference evidence="2" key="2">
    <citation type="journal article" date="2019" name="IMA Fungus">
        <title>Genome sequencing and comparison of five Tilletia species to identify candidate genes for the detection of regulated species infecting wheat.</title>
        <authorList>
            <person name="Nguyen H.D.T."/>
            <person name="Sultana T."/>
            <person name="Kesanakurti P."/>
            <person name="Hambleton S."/>
        </authorList>
    </citation>
    <scope>NUCLEOTIDE SEQUENCE</scope>
    <source>
        <strain evidence="2">DAOMC 236416</strain>
    </source>
</reference>
<evidence type="ECO:0000256" key="1">
    <source>
        <dbReference type="SAM" id="MobiDB-lite"/>
    </source>
</evidence>
<keyword evidence="3" id="KW-1185">Reference proteome</keyword>
<evidence type="ECO:0000313" key="2">
    <source>
        <dbReference type="EMBL" id="KAE8240320.1"/>
    </source>
</evidence>
<feature type="compositionally biased region" description="Basic residues" evidence="1">
    <location>
        <begin position="170"/>
        <end position="179"/>
    </location>
</feature>
<accession>A0A8T8SHG7</accession>
<feature type="compositionally biased region" description="Low complexity" evidence="1">
    <location>
        <begin position="141"/>
        <end position="158"/>
    </location>
</feature>
<sequence>MRTDAFRRLTPADEVPGGIAFVLRLLFRACSTAHHQASHKDRASFGRCNRATVCKCPEFQPWIKDGRGLRSCFQINHILKDPAQQVGIDVDDDTSTQAPDVTSAGNSALALTGPVGQITAQLTSPALPPEYGTARSLEQHSVGTASAGSSSTSNDSSVPAGQSETPSSRIKSKQRRASTRKSDTD</sequence>
<feature type="compositionally biased region" description="Polar residues" evidence="1">
    <location>
        <begin position="159"/>
        <end position="169"/>
    </location>
</feature>
<reference evidence="2" key="1">
    <citation type="submission" date="2016-04" db="EMBL/GenBank/DDBJ databases">
        <authorList>
            <person name="Nguyen H.D."/>
            <person name="Samba Siva P."/>
            <person name="Cullis J."/>
            <person name="Levesque C.A."/>
            <person name="Hambleton S."/>
        </authorList>
    </citation>
    <scope>NUCLEOTIDE SEQUENCE</scope>
    <source>
        <strain evidence="2">DAOMC 236416</strain>
    </source>
</reference>
<name>A0A8T8SHG7_9BASI</name>
<comment type="caution">
    <text evidence="2">The sequence shown here is derived from an EMBL/GenBank/DDBJ whole genome shotgun (WGS) entry which is preliminary data.</text>
</comment>
<dbReference type="Proteomes" id="UP000077521">
    <property type="component" value="Unassembled WGS sequence"/>
</dbReference>
<dbReference type="EMBL" id="LWDF02001111">
    <property type="protein sequence ID" value="KAE8240320.1"/>
    <property type="molecule type" value="Genomic_DNA"/>
</dbReference>
<proteinExistence type="predicted"/>
<protein>
    <submittedName>
        <fullName evidence="2">Uncharacterized protein</fullName>
    </submittedName>
</protein>
<organism evidence="2 3">
    <name type="scientific">Tilletia indica</name>
    <dbReference type="NCBI Taxonomy" id="43049"/>
    <lineage>
        <taxon>Eukaryota</taxon>
        <taxon>Fungi</taxon>
        <taxon>Dikarya</taxon>
        <taxon>Basidiomycota</taxon>
        <taxon>Ustilaginomycotina</taxon>
        <taxon>Exobasidiomycetes</taxon>
        <taxon>Tilletiales</taxon>
        <taxon>Tilletiaceae</taxon>
        <taxon>Tilletia</taxon>
    </lineage>
</organism>
<evidence type="ECO:0000313" key="3">
    <source>
        <dbReference type="Proteomes" id="UP000077521"/>
    </source>
</evidence>
<dbReference type="AlphaFoldDB" id="A0A8T8SHG7"/>